<keyword evidence="1" id="KW-0812">Transmembrane</keyword>
<gene>
    <name evidence="2" type="ORF">DFP72DRAFT_848675</name>
</gene>
<keyword evidence="1" id="KW-0472">Membrane</keyword>
<reference evidence="2 3" key="1">
    <citation type="submission" date="2020-07" db="EMBL/GenBank/DDBJ databases">
        <title>Comparative genomics of pyrophilous fungi reveals a link between fire events and developmental genes.</title>
        <authorList>
            <consortium name="DOE Joint Genome Institute"/>
            <person name="Steindorff A.S."/>
            <person name="Carver A."/>
            <person name="Calhoun S."/>
            <person name="Stillman K."/>
            <person name="Liu H."/>
            <person name="Lipzen A."/>
            <person name="Pangilinan J."/>
            <person name="Labutti K."/>
            <person name="Bruns T.D."/>
            <person name="Grigoriev I.V."/>
        </authorList>
    </citation>
    <scope>NUCLEOTIDE SEQUENCE [LARGE SCALE GENOMIC DNA]</scope>
    <source>
        <strain evidence="2 3">CBS 144469</strain>
    </source>
</reference>
<evidence type="ECO:0000256" key="1">
    <source>
        <dbReference type="SAM" id="Phobius"/>
    </source>
</evidence>
<dbReference type="AlphaFoldDB" id="A0A8H6M3E0"/>
<comment type="caution">
    <text evidence="2">The sequence shown here is derived from an EMBL/GenBank/DDBJ whole genome shotgun (WGS) entry which is preliminary data.</text>
</comment>
<dbReference type="Proteomes" id="UP000521943">
    <property type="component" value="Unassembled WGS sequence"/>
</dbReference>
<accession>A0A8H6M3E0</accession>
<feature type="transmembrane region" description="Helical" evidence="1">
    <location>
        <begin position="12"/>
        <end position="36"/>
    </location>
</feature>
<dbReference type="EMBL" id="JACGCI010000036">
    <property type="protein sequence ID" value="KAF6754113.1"/>
    <property type="molecule type" value="Genomic_DNA"/>
</dbReference>
<sequence length="131" mass="14687">MSQLMKPKEDTAITLWAYTFGGALGIASAYATGWHYKCCVAISRPMLPAPGGRRFKWEEMAHAVLRLFLQYAEAHILAWGEGAWAPPFLALHNYSKKMAQVYKYRSLAAQLGCISITPLKDHCDALPREDK</sequence>
<evidence type="ECO:0000313" key="3">
    <source>
        <dbReference type="Proteomes" id="UP000521943"/>
    </source>
</evidence>
<evidence type="ECO:0000313" key="2">
    <source>
        <dbReference type="EMBL" id="KAF6754113.1"/>
    </source>
</evidence>
<keyword evidence="1" id="KW-1133">Transmembrane helix</keyword>
<keyword evidence="3" id="KW-1185">Reference proteome</keyword>
<name>A0A8H6M3E0_9AGAR</name>
<proteinExistence type="predicted"/>
<protein>
    <submittedName>
        <fullName evidence="2">Uncharacterized protein</fullName>
    </submittedName>
</protein>
<organism evidence="2 3">
    <name type="scientific">Ephemerocybe angulata</name>
    <dbReference type="NCBI Taxonomy" id="980116"/>
    <lineage>
        <taxon>Eukaryota</taxon>
        <taxon>Fungi</taxon>
        <taxon>Dikarya</taxon>
        <taxon>Basidiomycota</taxon>
        <taxon>Agaricomycotina</taxon>
        <taxon>Agaricomycetes</taxon>
        <taxon>Agaricomycetidae</taxon>
        <taxon>Agaricales</taxon>
        <taxon>Agaricineae</taxon>
        <taxon>Psathyrellaceae</taxon>
        <taxon>Ephemerocybe</taxon>
    </lineage>
</organism>